<organism evidence="3">
    <name type="scientific">Schistosoma curassoni</name>
    <dbReference type="NCBI Taxonomy" id="6186"/>
    <lineage>
        <taxon>Eukaryota</taxon>
        <taxon>Metazoa</taxon>
        <taxon>Spiralia</taxon>
        <taxon>Lophotrochozoa</taxon>
        <taxon>Platyhelminthes</taxon>
        <taxon>Trematoda</taxon>
        <taxon>Digenea</taxon>
        <taxon>Strigeidida</taxon>
        <taxon>Schistosomatoidea</taxon>
        <taxon>Schistosomatidae</taxon>
        <taxon>Schistosoma</taxon>
    </lineage>
</organism>
<gene>
    <name evidence="1" type="ORF">SCUD_LOCUS4759</name>
</gene>
<dbReference type="EMBL" id="UZAK01006730">
    <property type="protein sequence ID" value="VDO90818.1"/>
    <property type="molecule type" value="Genomic_DNA"/>
</dbReference>
<reference evidence="1 2" key="2">
    <citation type="submission" date="2018-11" db="EMBL/GenBank/DDBJ databases">
        <authorList>
            <consortium name="Pathogen Informatics"/>
        </authorList>
    </citation>
    <scope>NUCLEOTIDE SEQUENCE [LARGE SCALE GENOMIC DNA]</scope>
    <source>
        <strain evidence="1">Dakar</strain>
        <strain evidence="2">Dakar, Senegal</strain>
    </source>
</reference>
<dbReference type="AlphaFoldDB" id="A0A183JPX4"/>
<protein>
    <submittedName>
        <fullName evidence="1 3">Uncharacterized protein</fullName>
    </submittedName>
</protein>
<evidence type="ECO:0000313" key="3">
    <source>
        <dbReference type="WBParaSite" id="SCUD_0000476101-mRNA-1"/>
    </source>
</evidence>
<accession>A0A183JPX4</accession>
<dbReference type="Proteomes" id="UP000279833">
    <property type="component" value="Unassembled WGS sequence"/>
</dbReference>
<evidence type="ECO:0000313" key="1">
    <source>
        <dbReference type="EMBL" id="VDO90818.1"/>
    </source>
</evidence>
<evidence type="ECO:0000313" key="2">
    <source>
        <dbReference type="Proteomes" id="UP000279833"/>
    </source>
</evidence>
<dbReference type="WBParaSite" id="SCUD_0000476101-mRNA-1">
    <property type="protein sequence ID" value="SCUD_0000476101-mRNA-1"/>
    <property type="gene ID" value="SCUD_0000476101"/>
</dbReference>
<reference evidence="3" key="1">
    <citation type="submission" date="2016-06" db="UniProtKB">
        <authorList>
            <consortium name="WormBaseParasite"/>
        </authorList>
    </citation>
    <scope>IDENTIFICATION</scope>
</reference>
<keyword evidence="2" id="KW-1185">Reference proteome</keyword>
<sequence length="34" mass="3783">METWSIISSKSSGGINAISEFKTATRDSKNFKNF</sequence>
<name>A0A183JPX4_9TREM</name>
<proteinExistence type="predicted"/>